<keyword evidence="3" id="KW-1185">Reference proteome</keyword>
<evidence type="ECO:0000256" key="1">
    <source>
        <dbReference type="SAM" id="Phobius"/>
    </source>
</evidence>
<organism evidence="2 3">
    <name type="scientific">Asanoa ishikariensis</name>
    <dbReference type="NCBI Taxonomy" id="137265"/>
    <lineage>
        <taxon>Bacteria</taxon>
        <taxon>Bacillati</taxon>
        <taxon>Actinomycetota</taxon>
        <taxon>Actinomycetes</taxon>
        <taxon>Micromonosporales</taxon>
        <taxon>Micromonosporaceae</taxon>
        <taxon>Asanoa</taxon>
    </lineage>
</organism>
<keyword evidence="1" id="KW-1133">Transmembrane helix</keyword>
<dbReference type="AlphaFoldDB" id="A0A1H3MN69"/>
<feature type="transmembrane region" description="Helical" evidence="1">
    <location>
        <begin position="110"/>
        <end position="127"/>
    </location>
</feature>
<dbReference type="RefSeq" id="WP_090788690.1">
    <property type="nucleotide sequence ID" value="NZ_BOND01000018.1"/>
</dbReference>
<gene>
    <name evidence="2" type="ORF">SAMN05421684_1512</name>
</gene>
<feature type="transmembrane region" description="Helical" evidence="1">
    <location>
        <begin position="133"/>
        <end position="152"/>
    </location>
</feature>
<keyword evidence="1" id="KW-0812">Transmembrane</keyword>
<feature type="transmembrane region" description="Helical" evidence="1">
    <location>
        <begin position="87"/>
        <end position="103"/>
    </location>
</feature>
<evidence type="ECO:0000313" key="3">
    <source>
        <dbReference type="Proteomes" id="UP000199632"/>
    </source>
</evidence>
<evidence type="ECO:0000313" key="2">
    <source>
        <dbReference type="EMBL" id="SDY78036.1"/>
    </source>
</evidence>
<dbReference type="OrthoDB" id="582306at2"/>
<feature type="transmembrane region" description="Helical" evidence="1">
    <location>
        <begin position="42"/>
        <end position="59"/>
    </location>
</feature>
<feature type="transmembrane region" description="Helical" evidence="1">
    <location>
        <begin position="20"/>
        <end position="36"/>
    </location>
</feature>
<keyword evidence="1" id="KW-0472">Membrane</keyword>
<dbReference type="STRING" id="137265.SAMN05421684_1512"/>
<dbReference type="Proteomes" id="UP000199632">
    <property type="component" value="Unassembled WGS sequence"/>
</dbReference>
<feature type="transmembrane region" description="Helical" evidence="1">
    <location>
        <begin position="164"/>
        <end position="183"/>
    </location>
</feature>
<name>A0A1H3MN69_9ACTN</name>
<reference evidence="3" key="1">
    <citation type="submission" date="2016-10" db="EMBL/GenBank/DDBJ databases">
        <authorList>
            <person name="Varghese N."/>
            <person name="Submissions S."/>
        </authorList>
    </citation>
    <scope>NUCLEOTIDE SEQUENCE [LARGE SCALE GENOMIC DNA]</scope>
    <source>
        <strain evidence="3">DSM 44718</strain>
    </source>
</reference>
<accession>A0A1H3MN69</accession>
<proteinExistence type="predicted"/>
<sequence length="184" mass="19549">MTSTTTDQSPSLLRWLARRWPTLAAIPLVAVSLYGLDDVRGLAFLLVLCPLAYLVPASFNRPGITWPAVLIGAVAVGPLRIFDLNPAYALLVASVVFVVLGTVRRAPGFGVQVIAAVLFAAVAVIAIEAGSRVLGGVLVAIGLLAHAAWDAYHHRVNRVVPRSYAEWCFVVDVILGVAAIVLIF</sequence>
<protein>
    <submittedName>
        <fullName evidence="2">Uncharacterized protein</fullName>
    </submittedName>
</protein>
<dbReference type="EMBL" id="FNQB01000001">
    <property type="protein sequence ID" value="SDY78036.1"/>
    <property type="molecule type" value="Genomic_DNA"/>
</dbReference>